<evidence type="ECO:0000313" key="1">
    <source>
        <dbReference type="EMBL" id="KKS80192.1"/>
    </source>
</evidence>
<dbReference type="EMBL" id="LCEY01000025">
    <property type="protein sequence ID" value="KKS80192.1"/>
    <property type="molecule type" value="Genomic_DNA"/>
</dbReference>
<dbReference type="InterPro" id="IPR036502">
    <property type="entry name" value="NiSOD_sf"/>
</dbReference>
<proteinExistence type="predicted"/>
<dbReference type="NCBIfam" id="TIGR02753">
    <property type="entry name" value="sodN"/>
    <property type="match status" value="1"/>
</dbReference>
<reference evidence="1 2" key="1">
    <citation type="journal article" date="2015" name="Nature">
        <title>rRNA introns, odd ribosomes, and small enigmatic genomes across a large radiation of phyla.</title>
        <authorList>
            <person name="Brown C.T."/>
            <person name="Hug L.A."/>
            <person name="Thomas B.C."/>
            <person name="Sharon I."/>
            <person name="Castelle C.J."/>
            <person name="Singh A."/>
            <person name="Wilkins M.J."/>
            <person name="Williams K.H."/>
            <person name="Banfield J.F."/>
        </authorList>
    </citation>
    <scope>NUCLEOTIDE SEQUENCE [LARGE SCALE GENOMIC DNA]</scope>
</reference>
<organism evidence="1 2">
    <name type="scientific">Candidatus Woesebacteria bacterium GW2011_GWC1_43_10b</name>
    <dbReference type="NCBI Taxonomy" id="1618585"/>
    <lineage>
        <taxon>Bacteria</taxon>
        <taxon>Candidatus Woeseibacteriota</taxon>
    </lineage>
</organism>
<gene>
    <name evidence="1" type="ORF">UV56_C0025G0019</name>
</gene>
<accession>A0A0G1C3Q9</accession>
<evidence type="ECO:0000313" key="2">
    <source>
        <dbReference type="Proteomes" id="UP000034611"/>
    </source>
</evidence>
<dbReference type="PATRIC" id="fig|1618585.3.peg.309"/>
<dbReference type="AlphaFoldDB" id="A0A0G1C3Q9"/>
<name>A0A0G1C3Q9_9BACT</name>
<dbReference type="InterPro" id="IPR014123">
    <property type="entry name" value="Superoxide_dismutase_Ni-type"/>
</dbReference>
<feature type="non-terminal residue" evidence="1">
    <location>
        <position position="1"/>
    </location>
</feature>
<dbReference type="SUPFAM" id="SSF109770">
    <property type="entry name" value="Nickel-containing superoxide dismutase, NiSOD"/>
    <property type="match status" value="1"/>
</dbReference>
<dbReference type="GO" id="GO:0016151">
    <property type="term" value="F:nickel cation binding"/>
    <property type="evidence" value="ECO:0007669"/>
    <property type="project" value="InterPro"/>
</dbReference>
<evidence type="ECO:0008006" key="3">
    <source>
        <dbReference type="Google" id="ProtNLM"/>
    </source>
</evidence>
<dbReference type="GO" id="GO:0004784">
    <property type="term" value="F:superoxide dismutase activity"/>
    <property type="evidence" value="ECO:0007669"/>
    <property type="project" value="InterPro"/>
</dbReference>
<dbReference type="Gene3D" id="1.20.120.400">
    <property type="entry name" value="Nickel-containing superoxide dismutase"/>
    <property type="match status" value="1"/>
</dbReference>
<dbReference type="Proteomes" id="UP000034611">
    <property type="component" value="Unassembled WGS sequence"/>
</dbReference>
<protein>
    <recommendedName>
        <fullName evidence="3">Superoxide dismutase, Ni</fullName>
    </recommendedName>
</protein>
<dbReference type="Pfam" id="PF09055">
    <property type="entry name" value="Sod_Ni"/>
    <property type="match status" value="1"/>
</dbReference>
<comment type="caution">
    <text evidence="1">The sequence shown here is derived from an EMBL/GenBank/DDBJ whole genome shotgun (WGS) entry which is preliminary data.</text>
</comment>
<sequence length="138" mass="15746">VYAHCDIPCGIYDPHAAQIASLTVLRMLDLMSKSGEMHDLSRYIAVKEEHAEKCKHEIRIIWGDFFAEEDINAEINQLVHRIMKLASMAKQGKDLKLGVELLEAVNHFAELFWAKKDIKTKRVAAPYKVEAEMVVPEL</sequence>